<dbReference type="PROSITE" id="PS50305">
    <property type="entry name" value="SIRTUIN"/>
    <property type="match status" value="1"/>
</dbReference>
<dbReference type="EMBL" id="DS022315">
    <property type="protein sequence ID" value="OAJ45308.1"/>
    <property type="molecule type" value="Genomic_DNA"/>
</dbReference>
<evidence type="ECO:0000256" key="4">
    <source>
        <dbReference type="PROSITE-ProRule" id="PRU00236"/>
    </source>
</evidence>
<evidence type="ECO:0000259" key="7">
    <source>
        <dbReference type="PROSITE" id="PS50305"/>
    </source>
</evidence>
<feature type="compositionally biased region" description="Low complexity" evidence="6">
    <location>
        <begin position="499"/>
        <end position="513"/>
    </location>
</feature>
<dbReference type="STRING" id="403673.A0A177WZG6"/>
<dbReference type="InterPro" id="IPR029035">
    <property type="entry name" value="DHS-like_NAD/FAD-binding_dom"/>
</dbReference>
<dbReference type="SUPFAM" id="SSF52467">
    <property type="entry name" value="DHS-like NAD/FAD-binding domain"/>
    <property type="match status" value="1"/>
</dbReference>
<dbReference type="VEuPathDB" id="FungiDB:BDEG_28458"/>
<evidence type="ECO:0000256" key="3">
    <source>
        <dbReference type="ARBA" id="ARBA00023027"/>
    </source>
</evidence>
<dbReference type="PANTHER" id="PTHR11085">
    <property type="entry name" value="NAD-DEPENDENT PROTEIN DEACYLASE SIRTUIN-5, MITOCHONDRIAL-RELATED"/>
    <property type="match status" value="1"/>
</dbReference>
<evidence type="ECO:0000256" key="6">
    <source>
        <dbReference type="SAM" id="MobiDB-lite"/>
    </source>
</evidence>
<sequence>MPHKFVFTDSNSGTAIYLSKIADALYASKRCIVVTGAGISVDAGIPDFRSEDGLYNLVKAKYPNVVLKGRDLFDASLFNDPISTRLFYTFMSELRRLTANARLTRTHQFIKDIATSNRLLRCYTQNIDCLESRLGLTSCLATGQTRLSSIENMNGRVERGKSSPILTSDPLDSADAASVADSIVTTSSLETTCSSLHLSSQDSSMSTTTLATFKSSRPASATRTALQASSSGALSSINRTQVVQLHGNLETVVCAFCQTVSEFTDEIAALFDCGEPPSCSACENVRAIRMAQGKRDISVGLLRPNIVLYNEHHREGDKISQLQVHDMKKKPDMLIVMGTSLKVVGVRNLIKEFAKRVHATKNGICVFINATEVAVKEWESIFDYQVIGRSDDVVSCLWSNVCNLQVAADKRKLKREEDQLRREEKLMRQNATVTPIEGMLKKTKSAGVISGGGTSKATISSGSGNLSGRTGFPNYRKPNTMTNLGRNNSGDDVLQNPTSSSYSGIEQSGSASSLTRSPVPKGRSTQSILNYMSSKSQAHVSTNDILCNISSSVSIVRSSSPYSVMSNTSTVSSEESYNELLSQDKENCLSSNLMTASITTSTTTVASTVNSYSSLVIRSDASDVANTCHHFGTDHGVPVKSMPNRTKPVRVLASNHPKPAIAPIPSASVSLPLPRRAKNRSHSASESTVLIVPFVRNTTTKTPKTRKPAPVLFPTIETRSSARLKSAC</sequence>
<dbReference type="InterPro" id="IPR026591">
    <property type="entry name" value="Sirtuin_cat_small_dom_sf"/>
</dbReference>
<keyword evidence="2" id="KW-0808">Transferase</keyword>
<protein>
    <recommendedName>
        <fullName evidence="7">Deacetylase sirtuin-type domain-containing protein</fullName>
    </recommendedName>
</protein>
<feature type="region of interest" description="Disordered" evidence="6">
    <location>
        <begin position="451"/>
        <end position="525"/>
    </location>
</feature>
<feature type="coiled-coil region" evidence="5">
    <location>
        <begin position="403"/>
        <end position="430"/>
    </location>
</feature>
<gene>
    <name evidence="8" type="ORF">BDEG_28458</name>
</gene>
<dbReference type="InterPro" id="IPR026590">
    <property type="entry name" value="Ssirtuin_cat_dom"/>
</dbReference>
<name>A0A177WZG6_BATDL</name>
<dbReference type="Gene3D" id="3.30.1600.10">
    <property type="entry name" value="SIR2/SIRT2 'Small Domain"/>
    <property type="match status" value="2"/>
</dbReference>
<dbReference type="AlphaFoldDB" id="A0A177WZG6"/>
<evidence type="ECO:0000313" key="9">
    <source>
        <dbReference type="Proteomes" id="UP000077115"/>
    </source>
</evidence>
<proteinExistence type="inferred from homology"/>
<reference evidence="8 9" key="2">
    <citation type="submission" date="2016-05" db="EMBL/GenBank/DDBJ databases">
        <title>Lineage-specific infection strategies underlie the spectrum of fungal disease in amphibians.</title>
        <authorList>
            <person name="Cuomo C.A."/>
            <person name="Farrer R.A."/>
            <person name="James T."/>
            <person name="Longcore J."/>
            <person name="Birren B."/>
        </authorList>
    </citation>
    <scope>NUCLEOTIDE SEQUENCE [LARGE SCALE GENOMIC DNA]</scope>
    <source>
        <strain evidence="8 9">JEL423</strain>
    </source>
</reference>
<feature type="domain" description="Deacetylase sirtuin-type" evidence="7">
    <location>
        <begin position="8"/>
        <end position="416"/>
    </location>
</feature>
<keyword evidence="3" id="KW-0520">NAD</keyword>
<comment type="caution">
    <text evidence="4">Lacks conserved residue(s) required for the propagation of feature annotation.</text>
</comment>
<evidence type="ECO:0000256" key="5">
    <source>
        <dbReference type="SAM" id="Coils"/>
    </source>
</evidence>
<dbReference type="Gene3D" id="3.40.50.1220">
    <property type="entry name" value="TPP-binding domain"/>
    <property type="match status" value="2"/>
</dbReference>
<dbReference type="Pfam" id="PF02146">
    <property type="entry name" value="SIR2"/>
    <property type="match status" value="2"/>
</dbReference>
<reference evidence="8 9" key="1">
    <citation type="submission" date="2006-10" db="EMBL/GenBank/DDBJ databases">
        <title>The Genome Sequence of Batrachochytrium dendrobatidis JEL423.</title>
        <authorList>
            <consortium name="The Broad Institute Genome Sequencing Platform"/>
            <person name="Birren B."/>
            <person name="Lander E."/>
            <person name="Galagan J."/>
            <person name="Cuomo C."/>
            <person name="Devon K."/>
            <person name="Jaffe D."/>
            <person name="Butler J."/>
            <person name="Alvarez P."/>
            <person name="Gnerre S."/>
            <person name="Grabherr M."/>
            <person name="Kleber M."/>
            <person name="Mauceli E."/>
            <person name="Brockman W."/>
            <person name="Young S."/>
            <person name="LaButti K."/>
            <person name="Sykes S."/>
            <person name="DeCaprio D."/>
            <person name="Crawford M."/>
            <person name="Koehrsen M."/>
            <person name="Engels R."/>
            <person name="Montgomery P."/>
            <person name="Pearson M."/>
            <person name="Howarth C."/>
            <person name="Larson L."/>
            <person name="White J."/>
            <person name="O'Leary S."/>
            <person name="Kodira C."/>
            <person name="Zeng Q."/>
            <person name="Yandava C."/>
            <person name="Alvarado L."/>
            <person name="Longcore J."/>
            <person name="James T."/>
        </authorList>
    </citation>
    <scope>NUCLEOTIDE SEQUENCE [LARGE SCALE GENOMIC DNA]</scope>
    <source>
        <strain evidence="8 9">JEL423</strain>
    </source>
</reference>
<dbReference type="PANTHER" id="PTHR11085:SF8">
    <property type="entry name" value="NAD-DEPENDENT HISTONE DEACETYLASE HST3"/>
    <property type="match status" value="1"/>
</dbReference>
<dbReference type="InterPro" id="IPR003000">
    <property type="entry name" value="Sirtuin"/>
</dbReference>
<dbReference type="GO" id="GO:0005634">
    <property type="term" value="C:nucleus"/>
    <property type="evidence" value="ECO:0007669"/>
    <property type="project" value="TreeGrafter"/>
</dbReference>
<accession>A0A177WZG6</accession>
<dbReference type="OrthoDB" id="2919105at2759"/>
<dbReference type="InterPro" id="IPR050134">
    <property type="entry name" value="NAD-dep_sirtuin_deacylases"/>
</dbReference>
<dbReference type="Proteomes" id="UP000077115">
    <property type="component" value="Unassembled WGS sequence"/>
</dbReference>
<dbReference type="GO" id="GO:0070403">
    <property type="term" value="F:NAD+ binding"/>
    <property type="evidence" value="ECO:0007669"/>
    <property type="project" value="InterPro"/>
</dbReference>
<evidence type="ECO:0000256" key="1">
    <source>
        <dbReference type="ARBA" id="ARBA00006924"/>
    </source>
</evidence>
<comment type="similarity">
    <text evidence="1">Belongs to the sirtuin family. Class I subfamily.</text>
</comment>
<evidence type="ECO:0000313" key="8">
    <source>
        <dbReference type="EMBL" id="OAJ45308.1"/>
    </source>
</evidence>
<keyword evidence="5" id="KW-0175">Coiled coil</keyword>
<dbReference type="GO" id="GO:0017136">
    <property type="term" value="F:histone deacetylase activity, NAD-dependent"/>
    <property type="evidence" value="ECO:0007669"/>
    <property type="project" value="TreeGrafter"/>
</dbReference>
<dbReference type="eggNOG" id="KOG2684">
    <property type="taxonomic scope" value="Eukaryota"/>
</dbReference>
<evidence type="ECO:0000256" key="2">
    <source>
        <dbReference type="ARBA" id="ARBA00022679"/>
    </source>
</evidence>
<organism evidence="8 9">
    <name type="scientific">Batrachochytrium dendrobatidis (strain JEL423)</name>
    <dbReference type="NCBI Taxonomy" id="403673"/>
    <lineage>
        <taxon>Eukaryota</taxon>
        <taxon>Fungi</taxon>
        <taxon>Fungi incertae sedis</taxon>
        <taxon>Chytridiomycota</taxon>
        <taxon>Chytridiomycota incertae sedis</taxon>
        <taxon>Chytridiomycetes</taxon>
        <taxon>Rhizophydiales</taxon>
        <taxon>Rhizophydiales incertae sedis</taxon>
        <taxon>Batrachochytrium</taxon>
    </lineage>
</organism>
<feature type="compositionally biased region" description="Polar residues" evidence="6">
    <location>
        <begin position="455"/>
        <end position="468"/>
    </location>
</feature>
<feature type="compositionally biased region" description="Polar residues" evidence="6">
    <location>
        <begin position="477"/>
        <end position="498"/>
    </location>
</feature>